<keyword evidence="4" id="KW-1185">Reference proteome</keyword>
<feature type="compositionally biased region" description="Pro residues" evidence="1">
    <location>
        <begin position="11"/>
        <end position="24"/>
    </location>
</feature>
<evidence type="ECO:0000313" key="4">
    <source>
        <dbReference type="Proteomes" id="UP000636479"/>
    </source>
</evidence>
<proteinExistence type="predicted"/>
<protein>
    <submittedName>
        <fullName evidence="3">Uncharacterized protein</fullName>
    </submittedName>
</protein>
<evidence type="ECO:0000256" key="1">
    <source>
        <dbReference type="SAM" id="MobiDB-lite"/>
    </source>
</evidence>
<feature type="region of interest" description="Disordered" evidence="1">
    <location>
        <begin position="1"/>
        <end position="83"/>
    </location>
</feature>
<keyword evidence="2" id="KW-0472">Membrane</keyword>
<sequence>MQPPIDDADDPPPFQAPTALPMPPEMESTGNELSTSASTIRTLPPRSPLQSRPTLPPTLPHSAAPPPSPTPSSASGTSSSSLLSLEGEYDSGMELDSVSSSFFFSSAAASPPQAHHHGHDHATELVIPSLTLPGAAASRMLVMGADSVEQVLPEGWRVEDEECDPDCRRVWLTKEEEGMELVFVNTATTSTLISFILDPFRALVRVLTLPENDLQAEENKLLLLDLLASEGSPTYAALLVVPGYELAVEEAIRRLVPVVVLQSKQMNVDPTMTVTVLSPAATELFVFDPLENIPEEPEPLTAVPQPPHFNLPTPPQLLTLKTQAAALFLDWWAAARRPSSRYHRHLPQLPPPSRSSSASRPRRAKRKDTAGSDSHTPFGYTHAPVSLADPLHLPSLARLVRDVVAARLGFPELGTVSGMLLGLGVGVVLGAWLAGGYTRVGG</sequence>
<dbReference type="Proteomes" id="UP000636479">
    <property type="component" value="Unassembled WGS sequence"/>
</dbReference>
<evidence type="ECO:0000313" key="3">
    <source>
        <dbReference type="EMBL" id="KAF7291308.1"/>
    </source>
</evidence>
<dbReference type="RefSeq" id="XP_037214430.1">
    <property type="nucleotide sequence ID" value="XM_037369224.1"/>
</dbReference>
<gene>
    <name evidence="3" type="ORF">MIND_01274900</name>
</gene>
<keyword evidence="2" id="KW-0812">Transmembrane</keyword>
<dbReference type="GeneID" id="59351740"/>
<name>A0A8H6S2U7_9AGAR</name>
<feature type="compositionally biased region" description="Acidic residues" evidence="1">
    <location>
        <begin position="1"/>
        <end position="10"/>
    </location>
</feature>
<dbReference type="AlphaFoldDB" id="A0A8H6S2U7"/>
<reference evidence="3" key="1">
    <citation type="submission" date="2020-05" db="EMBL/GenBank/DDBJ databases">
        <title>Mycena genomes resolve the evolution of fungal bioluminescence.</title>
        <authorList>
            <person name="Tsai I.J."/>
        </authorList>
    </citation>
    <scope>NUCLEOTIDE SEQUENCE</scope>
    <source>
        <strain evidence="3">171206Taipei</strain>
    </source>
</reference>
<feature type="compositionally biased region" description="Pro residues" evidence="1">
    <location>
        <begin position="54"/>
        <end position="70"/>
    </location>
</feature>
<organism evidence="3 4">
    <name type="scientific">Mycena indigotica</name>
    <dbReference type="NCBI Taxonomy" id="2126181"/>
    <lineage>
        <taxon>Eukaryota</taxon>
        <taxon>Fungi</taxon>
        <taxon>Dikarya</taxon>
        <taxon>Basidiomycota</taxon>
        <taxon>Agaricomycotina</taxon>
        <taxon>Agaricomycetes</taxon>
        <taxon>Agaricomycetidae</taxon>
        <taxon>Agaricales</taxon>
        <taxon>Marasmiineae</taxon>
        <taxon>Mycenaceae</taxon>
        <taxon>Mycena</taxon>
    </lineage>
</organism>
<feature type="region of interest" description="Disordered" evidence="1">
    <location>
        <begin position="342"/>
        <end position="378"/>
    </location>
</feature>
<comment type="caution">
    <text evidence="3">The sequence shown here is derived from an EMBL/GenBank/DDBJ whole genome shotgun (WGS) entry which is preliminary data.</text>
</comment>
<feature type="compositionally biased region" description="Polar residues" evidence="1">
    <location>
        <begin position="28"/>
        <end position="41"/>
    </location>
</feature>
<dbReference type="EMBL" id="JACAZF010000013">
    <property type="protein sequence ID" value="KAF7291308.1"/>
    <property type="molecule type" value="Genomic_DNA"/>
</dbReference>
<feature type="transmembrane region" description="Helical" evidence="2">
    <location>
        <begin position="416"/>
        <end position="437"/>
    </location>
</feature>
<accession>A0A8H6S2U7</accession>
<dbReference type="OrthoDB" id="3350156at2759"/>
<keyword evidence="2" id="KW-1133">Transmembrane helix</keyword>
<feature type="compositionally biased region" description="Low complexity" evidence="1">
    <location>
        <begin position="71"/>
        <end position="83"/>
    </location>
</feature>
<evidence type="ECO:0000256" key="2">
    <source>
        <dbReference type="SAM" id="Phobius"/>
    </source>
</evidence>